<evidence type="ECO:0000313" key="3">
    <source>
        <dbReference type="Proteomes" id="UP000198802"/>
    </source>
</evidence>
<accession>A0A0S4QQH1</accession>
<organism evidence="2 3">
    <name type="scientific">Parafrankia irregularis</name>
    <dbReference type="NCBI Taxonomy" id="795642"/>
    <lineage>
        <taxon>Bacteria</taxon>
        <taxon>Bacillati</taxon>
        <taxon>Actinomycetota</taxon>
        <taxon>Actinomycetes</taxon>
        <taxon>Frankiales</taxon>
        <taxon>Frankiaceae</taxon>
        <taxon>Parafrankia</taxon>
    </lineage>
</organism>
<dbReference type="InterPro" id="IPR050229">
    <property type="entry name" value="GlpE_sulfurtransferase"/>
</dbReference>
<dbReference type="InterPro" id="IPR036873">
    <property type="entry name" value="Rhodanese-like_dom_sf"/>
</dbReference>
<dbReference type="AlphaFoldDB" id="A0A0S4QQH1"/>
<name>A0A0S4QQH1_9ACTN</name>
<dbReference type="InterPro" id="IPR001763">
    <property type="entry name" value="Rhodanese-like_dom"/>
</dbReference>
<evidence type="ECO:0000259" key="1">
    <source>
        <dbReference type="PROSITE" id="PS50206"/>
    </source>
</evidence>
<gene>
    <name evidence="2" type="ORF">Ga0074812_11446</name>
</gene>
<dbReference type="RefSeq" id="WP_091279591.1">
    <property type="nucleotide sequence ID" value="NZ_FAOZ01000014.1"/>
</dbReference>
<dbReference type="EMBL" id="FAOZ01000014">
    <property type="protein sequence ID" value="CUU57699.1"/>
    <property type="molecule type" value="Genomic_DNA"/>
</dbReference>
<dbReference type="SUPFAM" id="SSF52821">
    <property type="entry name" value="Rhodanese/Cell cycle control phosphatase"/>
    <property type="match status" value="1"/>
</dbReference>
<dbReference type="GO" id="GO:0016740">
    <property type="term" value="F:transferase activity"/>
    <property type="evidence" value="ECO:0007669"/>
    <property type="project" value="UniProtKB-KW"/>
</dbReference>
<dbReference type="Proteomes" id="UP000198802">
    <property type="component" value="Unassembled WGS sequence"/>
</dbReference>
<proteinExistence type="predicted"/>
<dbReference type="PANTHER" id="PTHR43031">
    <property type="entry name" value="FAD-DEPENDENT OXIDOREDUCTASE"/>
    <property type="match status" value="1"/>
</dbReference>
<protein>
    <submittedName>
        <fullName evidence="2">Rhodanese-related sulfurtransferase</fullName>
    </submittedName>
</protein>
<dbReference type="Pfam" id="PF00581">
    <property type="entry name" value="Rhodanese"/>
    <property type="match status" value="1"/>
</dbReference>
<dbReference type="CDD" id="cd00158">
    <property type="entry name" value="RHOD"/>
    <property type="match status" value="1"/>
</dbReference>
<feature type="domain" description="Rhodanese" evidence="1">
    <location>
        <begin position="20"/>
        <end position="107"/>
    </location>
</feature>
<evidence type="ECO:0000313" key="2">
    <source>
        <dbReference type="EMBL" id="CUU57699.1"/>
    </source>
</evidence>
<keyword evidence="2" id="KW-0808">Transferase</keyword>
<dbReference type="PROSITE" id="PS50206">
    <property type="entry name" value="RHODANESE_3"/>
    <property type="match status" value="1"/>
</dbReference>
<sequence>MSPQQIPTVTVPELPVQLPAEGGPLLVDVREPDEWAAGHIDGAIHIPMGDFLARINEVPQDRDVVVVCRSGRRSAEVTAYLARGGWQARNLEDGMLAWQAAGRPMISETSLAPTVR</sequence>
<reference evidence="3" key="1">
    <citation type="submission" date="2015-11" db="EMBL/GenBank/DDBJ databases">
        <authorList>
            <person name="Varghese N."/>
        </authorList>
    </citation>
    <scope>NUCLEOTIDE SEQUENCE [LARGE SCALE GENOMIC DNA]</scope>
    <source>
        <strain evidence="3">DSM 45899</strain>
    </source>
</reference>
<dbReference type="Gene3D" id="3.40.250.10">
    <property type="entry name" value="Rhodanese-like domain"/>
    <property type="match status" value="1"/>
</dbReference>
<keyword evidence="3" id="KW-1185">Reference proteome</keyword>
<dbReference type="PANTHER" id="PTHR43031:SF1">
    <property type="entry name" value="PYRIDINE NUCLEOTIDE-DISULPHIDE OXIDOREDUCTASE"/>
    <property type="match status" value="1"/>
</dbReference>
<dbReference type="SMART" id="SM00450">
    <property type="entry name" value="RHOD"/>
    <property type="match status" value="1"/>
</dbReference>